<name>A0A9D1QKL7_9STAP</name>
<sequence length="129" mass="14740">MKKLIDGVIKHILKNRNCVIRISGHGAAGKTNLAEEIMERMEHDTFNYLNTDAYIIPGEYRKSLGAVYEYENEEYREKVTACLPAAHELASLKRDLLMLRRGMDILTIDAHWAPEKTIHADRPLQSSMA</sequence>
<dbReference type="InterPro" id="IPR027417">
    <property type="entry name" value="P-loop_NTPase"/>
</dbReference>
<evidence type="ECO:0000313" key="1">
    <source>
        <dbReference type="EMBL" id="HIW13781.1"/>
    </source>
</evidence>
<dbReference type="Gene3D" id="3.40.50.300">
    <property type="entry name" value="P-loop containing nucleotide triphosphate hydrolases"/>
    <property type="match status" value="1"/>
</dbReference>
<reference evidence="1" key="1">
    <citation type="journal article" date="2021" name="PeerJ">
        <title>Extensive microbial diversity within the chicken gut microbiome revealed by metagenomics and culture.</title>
        <authorList>
            <person name="Gilroy R."/>
            <person name="Ravi A."/>
            <person name="Getino M."/>
            <person name="Pursley I."/>
            <person name="Horton D.L."/>
            <person name="Alikhan N.F."/>
            <person name="Baker D."/>
            <person name="Gharbi K."/>
            <person name="Hall N."/>
            <person name="Watson M."/>
            <person name="Adriaenssens E.M."/>
            <person name="Foster-Nyarko E."/>
            <person name="Jarju S."/>
            <person name="Secka A."/>
            <person name="Antonio M."/>
            <person name="Oren A."/>
            <person name="Chaudhuri R.R."/>
            <person name="La Ragione R."/>
            <person name="Hildebrand F."/>
            <person name="Pallen M.J."/>
        </authorList>
    </citation>
    <scope>NUCLEOTIDE SEQUENCE</scope>
    <source>
        <strain evidence="1">ChiHjej13B12-752</strain>
    </source>
</reference>
<dbReference type="AlphaFoldDB" id="A0A9D1QKL7"/>
<proteinExistence type="predicted"/>
<dbReference type="Proteomes" id="UP000823989">
    <property type="component" value="Unassembled WGS sequence"/>
</dbReference>
<gene>
    <name evidence="1" type="ORF">H9891_11570</name>
</gene>
<dbReference type="SUPFAM" id="SSF52540">
    <property type="entry name" value="P-loop containing nucleoside triphosphate hydrolases"/>
    <property type="match status" value="1"/>
</dbReference>
<organism evidence="1 2">
    <name type="scientific">Candidatus Salinicoccus stercoripullorum</name>
    <dbReference type="NCBI Taxonomy" id="2838756"/>
    <lineage>
        <taxon>Bacteria</taxon>
        <taxon>Bacillati</taxon>
        <taxon>Bacillota</taxon>
        <taxon>Bacilli</taxon>
        <taxon>Bacillales</taxon>
        <taxon>Staphylococcaceae</taxon>
        <taxon>Salinicoccus</taxon>
    </lineage>
</organism>
<reference evidence="1" key="2">
    <citation type="submission" date="2021-04" db="EMBL/GenBank/DDBJ databases">
        <authorList>
            <person name="Gilroy R."/>
        </authorList>
    </citation>
    <scope>NUCLEOTIDE SEQUENCE</scope>
    <source>
        <strain evidence="1">ChiHjej13B12-752</strain>
    </source>
</reference>
<evidence type="ECO:0000313" key="2">
    <source>
        <dbReference type="Proteomes" id="UP000823989"/>
    </source>
</evidence>
<protein>
    <recommendedName>
        <fullName evidence="3">Phosphoribulokinase/uridine kinase domain-containing protein</fullName>
    </recommendedName>
</protein>
<comment type="caution">
    <text evidence="1">The sequence shown here is derived from an EMBL/GenBank/DDBJ whole genome shotgun (WGS) entry which is preliminary data.</text>
</comment>
<accession>A0A9D1QKL7</accession>
<dbReference type="EMBL" id="DXHR01000037">
    <property type="protein sequence ID" value="HIW13781.1"/>
    <property type="molecule type" value="Genomic_DNA"/>
</dbReference>
<evidence type="ECO:0008006" key="3">
    <source>
        <dbReference type="Google" id="ProtNLM"/>
    </source>
</evidence>